<dbReference type="AlphaFoldDB" id="H9BWQ5"/>
<dbReference type="EMBL" id="JQ085819">
    <property type="protein sequence ID" value="AFD03227.1"/>
    <property type="molecule type" value="Genomic_DNA"/>
</dbReference>
<reference evidence="10" key="1">
    <citation type="submission" date="2011-11" db="EMBL/GenBank/DDBJ databases">
        <title>Construction and analysis of a metagenome of deep-sea sediment.</title>
        <authorList>
            <person name="Huo Y.-Y."/>
            <person name="Cheng H."/>
            <person name="Wu M."/>
        </authorList>
    </citation>
    <scope>NUCLEOTIDE SEQUENCE</scope>
</reference>
<evidence type="ECO:0000256" key="2">
    <source>
        <dbReference type="ARBA" id="ARBA00015195"/>
    </source>
</evidence>
<dbReference type="SUPFAM" id="SSF102829">
    <property type="entry name" value="Cell division protein ZapA-like"/>
    <property type="match status" value="1"/>
</dbReference>
<dbReference type="PANTHER" id="PTHR34981">
    <property type="entry name" value="CELL DIVISION PROTEIN ZAPA"/>
    <property type="match status" value="1"/>
</dbReference>
<proteinExistence type="predicted"/>
<protein>
    <recommendedName>
        <fullName evidence="2">Cell division protein ZapA</fullName>
    </recommendedName>
    <alternativeName>
        <fullName evidence="9">Z ring-associated protein ZapA</fullName>
    </alternativeName>
</protein>
<keyword evidence="6" id="KW-0131">Cell cycle</keyword>
<keyword evidence="5" id="KW-0717">Septation</keyword>
<dbReference type="GO" id="GO:0043093">
    <property type="term" value="P:FtsZ-dependent cytokinesis"/>
    <property type="evidence" value="ECO:0007669"/>
    <property type="project" value="TreeGrafter"/>
</dbReference>
<comment type="subunit">
    <text evidence="8">Homodimer. Interacts with FtsZ.</text>
</comment>
<evidence type="ECO:0000256" key="1">
    <source>
        <dbReference type="ARBA" id="ARBA00004496"/>
    </source>
</evidence>
<evidence type="ECO:0000313" key="10">
    <source>
        <dbReference type="EMBL" id="AFD03227.1"/>
    </source>
</evidence>
<evidence type="ECO:0000256" key="5">
    <source>
        <dbReference type="ARBA" id="ARBA00023210"/>
    </source>
</evidence>
<evidence type="ECO:0000256" key="7">
    <source>
        <dbReference type="ARBA" id="ARBA00024910"/>
    </source>
</evidence>
<dbReference type="GO" id="GO:0030428">
    <property type="term" value="C:cell septum"/>
    <property type="evidence" value="ECO:0007669"/>
    <property type="project" value="TreeGrafter"/>
</dbReference>
<keyword evidence="4" id="KW-0132">Cell division</keyword>
<evidence type="ECO:0000256" key="6">
    <source>
        <dbReference type="ARBA" id="ARBA00023306"/>
    </source>
</evidence>
<comment type="subcellular location">
    <subcellularLocation>
        <location evidence="1">Cytoplasm</location>
    </subcellularLocation>
</comment>
<evidence type="ECO:0000256" key="9">
    <source>
        <dbReference type="ARBA" id="ARBA00033158"/>
    </source>
</evidence>
<dbReference type="InterPro" id="IPR036192">
    <property type="entry name" value="Cell_div_ZapA-like_sf"/>
</dbReference>
<dbReference type="GO" id="GO:0000917">
    <property type="term" value="P:division septum assembly"/>
    <property type="evidence" value="ECO:0007669"/>
    <property type="project" value="UniProtKB-KW"/>
</dbReference>
<dbReference type="GO" id="GO:0000921">
    <property type="term" value="P:septin ring assembly"/>
    <property type="evidence" value="ECO:0007669"/>
    <property type="project" value="TreeGrafter"/>
</dbReference>
<dbReference type="InterPro" id="IPR007838">
    <property type="entry name" value="Cell_div_ZapA-like"/>
</dbReference>
<accession>H9BWQ5</accession>
<dbReference type="PANTHER" id="PTHR34981:SF1">
    <property type="entry name" value="CELL DIVISION PROTEIN ZAPA"/>
    <property type="match status" value="1"/>
</dbReference>
<evidence type="ECO:0000256" key="4">
    <source>
        <dbReference type="ARBA" id="ARBA00022618"/>
    </source>
</evidence>
<comment type="function">
    <text evidence="7">Activator of cell division through the inhibition of FtsZ GTPase activity, therefore promoting FtsZ assembly into bundles of protofilaments necessary for the formation of the division Z ring. It is recruited early at mid-cell but it is not essential for cell division.</text>
</comment>
<evidence type="ECO:0000256" key="3">
    <source>
        <dbReference type="ARBA" id="ARBA00022490"/>
    </source>
</evidence>
<dbReference type="InterPro" id="IPR053712">
    <property type="entry name" value="Bac_CellDiv_Activator"/>
</dbReference>
<keyword evidence="3" id="KW-0963">Cytoplasm</keyword>
<name>H9BWQ5_9BACT</name>
<dbReference type="Pfam" id="PF05164">
    <property type="entry name" value="ZapA"/>
    <property type="match status" value="1"/>
</dbReference>
<dbReference type="GO" id="GO:0032153">
    <property type="term" value="C:cell division site"/>
    <property type="evidence" value="ECO:0007669"/>
    <property type="project" value="TreeGrafter"/>
</dbReference>
<organism evidence="10">
    <name type="scientific">uncultured bacterium W4-39b</name>
    <dbReference type="NCBI Taxonomy" id="1130994"/>
    <lineage>
        <taxon>Bacteria</taxon>
        <taxon>environmental samples</taxon>
    </lineage>
</organism>
<evidence type="ECO:0000256" key="8">
    <source>
        <dbReference type="ARBA" id="ARBA00026068"/>
    </source>
</evidence>
<dbReference type="Gene3D" id="6.10.250.790">
    <property type="match status" value="1"/>
</dbReference>
<sequence length="98" mass="10582">MATGSVAIRIRGREYRVRNDGDGESLQRIASYLNETMARIEQRTRTVDSLGVATLTALNLARELVELREGGGVPADTGRLRELIELTETALEGAAPAA</sequence>
<dbReference type="GO" id="GO:0005829">
    <property type="term" value="C:cytosol"/>
    <property type="evidence" value="ECO:0007669"/>
    <property type="project" value="TreeGrafter"/>
</dbReference>